<reference evidence="2" key="1">
    <citation type="journal article" date="2014" name="Int. J. Syst. Evol. Microbiol.">
        <title>Complete genome sequence of Corynebacterium casei LMG S-19264T (=DSM 44701T), isolated from a smear-ripened cheese.</title>
        <authorList>
            <consortium name="US DOE Joint Genome Institute (JGI-PGF)"/>
            <person name="Walter F."/>
            <person name="Albersmeier A."/>
            <person name="Kalinowski J."/>
            <person name="Ruckert C."/>
        </authorList>
    </citation>
    <scope>NUCLEOTIDE SEQUENCE</scope>
    <source>
        <strain evidence="2">VKM B-2789</strain>
    </source>
</reference>
<dbReference type="SUPFAM" id="SSF47616">
    <property type="entry name" value="GST C-terminal domain-like"/>
    <property type="match status" value="1"/>
</dbReference>
<proteinExistence type="predicted"/>
<dbReference type="InterPro" id="IPR004045">
    <property type="entry name" value="Glutathione_S-Trfase_N"/>
</dbReference>
<dbReference type="AlphaFoldDB" id="A0A9W6JY62"/>
<comment type="caution">
    <text evidence="2">The sequence shown here is derived from an EMBL/GenBank/DDBJ whole genome shotgun (WGS) entry which is preliminary data.</text>
</comment>
<organism evidence="2 3">
    <name type="scientific">Ancylobacter defluvii</name>
    <dbReference type="NCBI Taxonomy" id="1282440"/>
    <lineage>
        <taxon>Bacteria</taxon>
        <taxon>Pseudomonadati</taxon>
        <taxon>Pseudomonadota</taxon>
        <taxon>Alphaproteobacteria</taxon>
        <taxon>Hyphomicrobiales</taxon>
        <taxon>Xanthobacteraceae</taxon>
        <taxon>Ancylobacter</taxon>
    </lineage>
</organism>
<reference evidence="2" key="2">
    <citation type="submission" date="2023-01" db="EMBL/GenBank/DDBJ databases">
        <authorList>
            <person name="Sun Q."/>
            <person name="Evtushenko L."/>
        </authorList>
    </citation>
    <scope>NUCLEOTIDE SEQUENCE</scope>
    <source>
        <strain evidence="2">VKM B-2789</strain>
    </source>
</reference>
<dbReference type="EMBL" id="BSFM01000017">
    <property type="protein sequence ID" value="GLK86055.1"/>
    <property type="molecule type" value="Genomic_DNA"/>
</dbReference>
<keyword evidence="3" id="KW-1185">Reference proteome</keyword>
<dbReference type="Pfam" id="PF22119">
    <property type="entry name" value="GST_C_8"/>
    <property type="match status" value="1"/>
</dbReference>
<dbReference type="RefSeq" id="WP_213360089.1">
    <property type="nucleotide sequence ID" value="NZ_BSFM01000017.1"/>
</dbReference>
<evidence type="ECO:0000313" key="2">
    <source>
        <dbReference type="EMBL" id="GLK86055.1"/>
    </source>
</evidence>
<dbReference type="InterPro" id="IPR036249">
    <property type="entry name" value="Thioredoxin-like_sf"/>
</dbReference>
<evidence type="ECO:0000313" key="3">
    <source>
        <dbReference type="Proteomes" id="UP001143330"/>
    </source>
</evidence>
<feature type="domain" description="GST N-terminal" evidence="1">
    <location>
        <begin position="2"/>
        <end position="85"/>
    </location>
</feature>
<dbReference type="InterPro" id="IPR036282">
    <property type="entry name" value="Glutathione-S-Trfase_C_sf"/>
</dbReference>
<gene>
    <name evidence="2" type="primary">gst</name>
    <name evidence="2" type="ORF">GCM10017653_41250</name>
</gene>
<evidence type="ECO:0000259" key="1">
    <source>
        <dbReference type="PROSITE" id="PS50404"/>
    </source>
</evidence>
<dbReference type="Gene3D" id="1.20.1050.10">
    <property type="match status" value="1"/>
</dbReference>
<accession>A0A9W6JY62</accession>
<dbReference type="InterPro" id="IPR054761">
    <property type="entry name" value="GST_C_proteobact"/>
</dbReference>
<dbReference type="Gene3D" id="3.40.30.10">
    <property type="entry name" value="Glutaredoxin"/>
    <property type="match status" value="1"/>
</dbReference>
<dbReference type="Proteomes" id="UP001143330">
    <property type="component" value="Unassembled WGS sequence"/>
</dbReference>
<protein>
    <submittedName>
        <fullName evidence="2">Glutathione S-transferase</fullName>
    </submittedName>
</protein>
<dbReference type="PROSITE" id="PS50404">
    <property type="entry name" value="GST_NTER"/>
    <property type="match status" value="1"/>
</dbReference>
<name>A0A9W6JY62_9HYPH</name>
<sequence>MADYELFYWPVPFRGQFIRALLAYAGKSWQEHDAGEIERLMHLEPADQPIGFMGPPVLIDTQSGLALSQMPSIAIYLGDSLGLIANEPGLRAKTAKVVNDANDVIDELTLDGGRQMWTEAKWEQFLPRLRKWMAIWEATAARHGMTDDGGHLLGTTQAGVADIVTSTLWSTMGDRFSSIQAMLEATAPRTAAMTRRMQATPSLAALQARSFEQYGQAYCGGEIEKSLRRVLGRAS</sequence>
<dbReference type="SUPFAM" id="SSF52833">
    <property type="entry name" value="Thioredoxin-like"/>
    <property type="match status" value="1"/>
</dbReference>